<feature type="transmembrane region" description="Helical" evidence="1">
    <location>
        <begin position="101"/>
        <end position="119"/>
    </location>
</feature>
<feature type="transmembrane region" description="Helical" evidence="1">
    <location>
        <begin position="28"/>
        <end position="55"/>
    </location>
</feature>
<proteinExistence type="predicted"/>
<evidence type="ECO:0000313" key="2">
    <source>
        <dbReference type="EMBL" id="QIA65393.1"/>
    </source>
</evidence>
<feature type="transmembrane region" description="Helical" evidence="1">
    <location>
        <begin position="155"/>
        <end position="176"/>
    </location>
</feature>
<keyword evidence="1" id="KW-1133">Transmembrane helix</keyword>
<accession>A0A7Z2T714</accession>
<dbReference type="AlphaFoldDB" id="A0A7Z2T714"/>
<dbReference type="RefSeq" id="WP_164650293.1">
    <property type="nucleotide sequence ID" value="NZ_CP047476.1"/>
</dbReference>
<feature type="transmembrane region" description="Helical" evidence="1">
    <location>
        <begin position="188"/>
        <end position="210"/>
    </location>
</feature>
<evidence type="ECO:0000313" key="3">
    <source>
        <dbReference type="Proteomes" id="UP000464262"/>
    </source>
</evidence>
<protein>
    <submittedName>
        <fullName evidence="2">Uncharacterized protein</fullName>
    </submittedName>
</protein>
<name>A0A7Z2T714_9VIBR</name>
<dbReference type="Proteomes" id="UP000464262">
    <property type="component" value="Chromosome 2"/>
</dbReference>
<dbReference type="EMBL" id="CP047476">
    <property type="protein sequence ID" value="QIA65393.1"/>
    <property type="molecule type" value="Genomic_DNA"/>
</dbReference>
<evidence type="ECO:0000256" key="1">
    <source>
        <dbReference type="SAM" id="Phobius"/>
    </source>
</evidence>
<keyword evidence="3" id="KW-1185">Reference proteome</keyword>
<organism evidence="2 3">
    <name type="scientific">Vibrio astriarenae</name>
    <dbReference type="NCBI Taxonomy" id="1481923"/>
    <lineage>
        <taxon>Bacteria</taxon>
        <taxon>Pseudomonadati</taxon>
        <taxon>Pseudomonadota</taxon>
        <taxon>Gammaproteobacteria</taxon>
        <taxon>Vibrionales</taxon>
        <taxon>Vibrionaceae</taxon>
        <taxon>Vibrio</taxon>
    </lineage>
</organism>
<keyword evidence="1" id="KW-0472">Membrane</keyword>
<reference evidence="2 3" key="1">
    <citation type="submission" date="2020-01" db="EMBL/GenBank/DDBJ databases">
        <title>Whole genome and functional gene identification of agarase of Vibrio HN897.</title>
        <authorList>
            <person name="Liu Y."/>
            <person name="Zhao Z."/>
        </authorList>
    </citation>
    <scope>NUCLEOTIDE SEQUENCE [LARGE SCALE GENOMIC DNA]</scope>
    <source>
        <strain evidence="2 3">HN897</strain>
    </source>
</reference>
<sequence>MMSVPVKCPAISFKIPYEALTLLTNPQYFAISLITSFVIALSPTGYLGLLGLVYIGLKQAPSAEEEARQRFKRAVLGQYLPFVALCLWQSTTGFMPQGYPVGVSGVIHVLSVCLTYLVCLQANTMKSQFAGIWGSSIGFAKTVSEVALSMPIASIVNIGLVICISIACDFAIHFVVLLTATDVNNYKLLWALIICLKVIPITFVVSYGVAIITNELNKQNGGDIDRCH</sequence>
<keyword evidence="1" id="KW-0812">Transmembrane</keyword>
<gene>
    <name evidence="2" type="ORF">GT360_17795</name>
</gene>
<dbReference type="KEGG" id="vas:GT360_17795"/>
<feature type="transmembrane region" description="Helical" evidence="1">
    <location>
        <begin position="76"/>
        <end position="95"/>
    </location>
</feature>